<reference evidence="2" key="1">
    <citation type="journal article" date="2022" name="bioRxiv">
        <title>Sequencing and chromosome-scale assembly of the giantPleurodeles waltlgenome.</title>
        <authorList>
            <person name="Brown T."/>
            <person name="Elewa A."/>
            <person name="Iarovenko S."/>
            <person name="Subramanian E."/>
            <person name="Araus A.J."/>
            <person name="Petzold A."/>
            <person name="Susuki M."/>
            <person name="Suzuki K.-i.T."/>
            <person name="Hayashi T."/>
            <person name="Toyoda A."/>
            <person name="Oliveira C."/>
            <person name="Osipova E."/>
            <person name="Leigh N.D."/>
            <person name="Simon A."/>
            <person name="Yun M.H."/>
        </authorList>
    </citation>
    <scope>NUCLEOTIDE SEQUENCE</scope>
    <source>
        <strain evidence="2">20211129_DDA</strain>
        <tissue evidence="2">Liver</tissue>
    </source>
</reference>
<evidence type="ECO:0000256" key="1">
    <source>
        <dbReference type="SAM" id="MobiDB-lite"/>
    </source>
</evidence>
<keyword evidence="3" id="KW-1185">Reference proteome</keyword>
<dbReference type="EMBL" id="JANPWB010000011">
    <property type="protein sequence ID" value="KAJ1123471.1"/>
    <property type="molecule type" value="Genomic_DNA"/>
</dbReference>
<evidence type="ECO:0000313" key="3">
    <source>
        <dbReference type="Proteomes" id="UP001066276"/>
    </source>
</evidence>
<comment type="caution">
    <text evidence="2">The sequence shown here is derived from an EMBL/GenBank/DDBJ whole genome shotgun (WGS) entry which is preliminary data.</text>
</comment>
<accession>A0AAV7P5B5</accession>
<dbReference type="AlphaFoldDB" id="A0AAV7P5B5"/>
<dbReference type="PANTHER" id="PTHR21301">
    <property type="entry name" value="REVERSE TRANSCRIPTASE"/>
    <property type="match status" value="1"/>
</dbReference>
<gene>
    <name evidence="2" type="ORF">NDU88_001940</name>
</gene>
<proteinExistence type="predicted"/>
<protein>
    <recommendedName>
        <fullName evidence="4">Transposase</fullName>
    </recommendedName>
</protein>
<name>A0AAV7P5B5_PLEWA</name>
<feature type="region of interest" description="Disordered" evidence="1">
    <location>
        <begin position="38"/>
        <end position="65"/>
    </location>
</feature>
<dbReference type="Proteomes" id="UP001066276">
    <property type="component" value="Chromosome 7"/>
</dbReference>
<evidence type="ECO:0000313" key="2">
    <source>
        <dbReference type="EMBL" id="KAJ1123471.1"/>
    </source>
</evidence>
<organism evidence="2 3">
    <name type="scientific">Pleurodeles waltl</name>
    <name type="common">Iberian ribbed newt</name>
    <dbReference type="NCBI Taxonomy" id="8319"/>
    <lineage>
        <taxon>Eukaryota</taxon>
        <taxon>Metazoa</taxon>
        <taxon>Chordata</taxon>
        <taxon>Craniata</taxon>
        <taxon>Vertebrata</taxon>
        <taxon>Euteleostomi</taxon>
        <taxon>Amphibia</taxon>
        <taxon>Batrachia</taxon>
        <taxon>Caudata</taxon>
        <taxon>Salamandroidea</taxon>
        <taxon>Salamandridae</taxon>
        <taxon>Pleurodelinae</taxon>
        <taxon>Pleurodeles</taxon>
    </lineage>
</organism>
<sequence length="132" mass="15771">MVRARRNCSRNSDFRKVIEDMRQRFIARGYSEDVVHKSQRKVSKISRSQTLMPKGPTETRNKKRDNQRVRIILDYTDSSQKLLGIMRKHWTVLTQDRTLRKYIGNKLEWHPTYSRSTTIGILENKQDTPDDY</sequence>
<dbReference type="PANTHER" id="PTHR21301:SF12">
    <property type="match status" value="1"/>
</dbReference>
<evidence type="ECO:0008006" key="4">
    <source>
        <dbReference type="Google" id="ProtNLM"/>
    </source>
</evidence>